<keyword evidence="10" id="KW-0539">Nucleus</keyword>
<dbReference type="FunFam" id="3.30.160.60:FF:002343">
    <property type="entry name" value="Zinc finger protein 33A"/>
    <property type="match status" value="1"/>
</dbReference>
<feature type="binding site" evidence="12">
    <location>
        <position position="62"/>
    </location>
    <ligand>
        <name>Zn(2+)</name>
        <dbReference type="ChEBI" id="CHEBI:29105"/>
    </ligand>
</feature>
<keyword evidence="6 12" id="KW-0862">Zinc</keyword>
<keyword evidence="3 12" id="KW-0479">Metal-binding</keyword>
<feature type="binding site" evidence="12">
    <location>
        <position position="13"/>
    </location>
    <ligand>
        <name>Zn(2+)</name>
        <dbReference type="ChEBI" id="CHEBI:29105"/>
    </ligand>
</feature>
<dbReference type="FunFam" id="3.30.160.60:FF:001498">
    <property type="entry name" value="Zinc finger protein 404"/>
    <property type="match status" value="1"/>
</dbReference>
<feature type="domain" description="C2H2-type" evidence="14">
    <location>
        <begin position="505"/>
        <end position="532"/>
    </location>
</feature>
<protein>
    <submittedName>
        <fullName evidence="16">Uncharacterized protein</fullName>
    </submittedName>
</protein>
<evidence type="ECO:0000256" key="1">
    <source>
        <dbReference type="ARBA" id="ARBA00004123"/>
    </source>
</evidence>
<keyword evidence="5 11" id="KW-0863">Zinc-finger</keyword>
<dbReference type="GO" id="GO:0000977">
    <property type="term" value="F:RNA polymerase II transcription regulatory region sequence-specific DNA binding"/>
    <property type="evidence" value="ECO:0007669"/>
    <property type="project" value="TreeGrafter"/>
</dbReference>
<feature type="domain" description="C2H2-type" evidence="14">
    <location>
        <begin position="420"/>
        <end position="448"/>
    </location>
</feature>
<feature type="binding site" evidence="12">
    <location>
        <position position="16"/>
    </location>
    <ligand>
        <name>Zn(2+)</name>
        <dbReference type="ChEBI" id="CHEBI:29105"/>
    </ligand>
</feature>
<dbReference type="PROSITE" id="PS51915">
    <property type="entry name" value="ZAD"/>
    <property type="match status" value="1"/>
</dbReference>
<feature type="domain" description="C2H2-type" evidence="14">
    <location>
        <begin position="645"/>
        <end position="672"/>
    </location>
</feature>
<dbReference type="GO" id="GO:0000981">
    <property type="term" value="F:DNA-binding transcription factor activity, RNA polymerase II-specific"/>
    <property type="evidence" value="ECO:0007669"/>
    <property type="project" value="TreeGrafter"/>
</dbReference>
<keyword evidence="8" id="KW-0238">DNA-binding</keyword>
<feature type="domain" description="C2H2-type" evidence="14">
    <location>
        <begin position="385"/>
        <end position="412"/>
    </location>
</feature>
<dbReference type="AlphaFoldDB" id="A0AAV8ZTJ5"/>
<dbReference type="PROSITE" id="PS00028">
    <property type="entry name" value="ZINC_FINGER_C2H2_1"/>
    <property type="match status" value="11"/>
</dbReference>
<dbReference type="Gene3D" id="3.40.1800.20">
    <property type="match status" value="1"/>
</dbReference>
<evidence type="ECO:0000313" key="16">
    <source>
        <dbReference type="EMBL" id="KAJ8968593.1"/>
    </source>
</evidence>
<evidence type="ECO:0000313" key="17">
    <source>
        <dbReference type="Proteomes" id="UP001162156"/>
    </source>
</evidence>
<dbReference type="SMART" id="SM00355">
    <property type="entry name" value="ZnF_C2H2"/>
    <property type="match status" value="12"/>
</dbReference>
<feature type="domain" description="ZAD" evidence="15">
    <location>
        <begin position="11"/>
        <end position="86"/>
    </location>
</feature>
<dbReference type="FunFam" id="3.30.160.60:FF:000634">
    <property type="entry name" value="Zinc finger X-chromosomal protein"/>
    <property type="match status" value="1"/>
</dbReference>
<evidence type="ECO:0000259" key="15">
    <source>
        <dbReference type="PROSITE" id="PS51915"/>
    </source>
</evidence>
<evidence type="ECO:0000256" key="8">
    <source>
        <dbReference type="ARBA" id="ARBA00023125"/>
    </source>
</evidence>
<dbReference type="PROSITE" id="PS50157">
    <property type="entry name" value="ZINC_FINGER_C2H2_2"/>
    <property type="match status" value="11"/>
</dbReference>
<dbReference type="Pfam" id="PF00096">
    <property type="entry name" value="zf-C2H2"/>
    <property type="match status" value="7"/>
</dbReference>
<comment type="subcellular location">
    <subcellularLocation>
        <location evidence="1">Nucleus</location>
    </subcellularLocation>
</comment>
<evidence type="ECO:0000259" key="14">
    <source>
        <dbReference type="PROSITE" id="PS50157"/>
    </source>
</evidence>
<evidence type="ECO:0000256" key="12">
    <source>
        <dbReference type="PROSITE-ProRule" id="PRU01263"/>
    </source>
</evidence>
<evidence type="ECO:0000256" key="2">
    <source>
        <dbReference type="ARBA" id="ARBA00006991"/>
    </source>
</evidence>
<feature type="domain" description="C2H2-type" evidence="14">
    <location>
        <begin position="356"/>
        <end position="384"/>
    </location>
</feature>
<keyword evidence="17" id="KW-1185">Reference proteome</keyword>
<reference evidence="16" key="1">
    <citation type="journal article" date="2023" name="Insect Mol. Biol.">
        <title>Genome sequencing provides insights into the evolution of gene families encoding plant cell wall-degrading enzymes in longhorned beetles.</title>
        <authorList>
            <person name="Shin N.R."/>
            <person name="Okamura Y."/>
            <person name="Kirsch R."/>
            <person name="Pauchet Y."/>
        </authorList>
    </citation>
    <scope>NUCLEOTIDE SEQUENCE</scope>
    <source>
        <strain evidence="16">RBIC_L_NR</strain>
    </source>
</reference>
<evidence type="ECO:0000256" key="7">
    <source>
        <dbReference type="ARBA" id="ARBA00023015"/>
    </source>
</evidence>
<feature type="domain" description="C2H2-type" evidence="14">
    <location>
        <begin position="533"/>
        <end position="560"/>
    </location>
</feature>
<dbReference type="InterPro" id="IPR036236">
    <property type="entry name" value="Znf_C2H2_sf"/>
</dbReference>
<feature type="domain" description="C2H2-type" evidence="14">
    <location>
        <begin position="449"/>
        <end position="476"/>
    </location>
</feature>
<keyword evidence="7" id="KW-0805">Transcription regulation</keyword>
<evidence type="ECO:0000256" key="4">
    <source>
        <dbReference type="ARBA" id="ARBA00022737"/>
    </source>
</evidence>
<evidence type="ECO:0000256" key="10">
    <source>
        <dbReference type="ARBA" id="ARBA00023242"/>
    </source>
</evidence>
<feature type="binding site" evidence="12">
    <location>
        <position position="59"/>
    </location>
    <ligand>
        <name>Zn(2+)</name>
        <dbReference type="ChEBI" id="CHEBI:29105"/>
    </ligand>
</feature>
<dbReference type="GO" id="GO:0008270">
    <property type="term" value="F:zinc ion binding"/>
    <property type="evidence" value="ECO:0007669"/>
    <property type="project" value="UniProtKB-UniRule"/>
</dbReference>
<dbReference type="Gene3D" id="3.30.160.60">
    <property type="entry name" value="Classic Zinc Finger"/>
    <property type="match status" value="10"/>
</dbReference>
<proteinExistence type="inferred from homology"/>
<dbReference type="FunFam" id="3.30.160.60:FF:001557">
    <property type="entry name" value="Transcription factor E4F1"/>
    <property type="match status" value="1"/>
</dbReference>
<feature type="domain" description="C2H2-type" evidence="14">
    <location>
        <begin position="589"/>
        <end position="616"/>
    </location>
</feature>
<dbReference type="Pfam" id="PF07776">
    <property type="entry name" value="zf-AD"/>
    <property type="match status" value="1"/>
</dbReference>
<evidence type="ECO:0000256" key="9">
    <source>
        <dbReference type="ARBA" id="ARBA00023163"/>
    </source>
</evidence>
<sequence>MEMMNLLCDSYCCRLCAEENKNGTNLFLSDENSDNLSLLVNRYLPLKIEDNGKFPKLICPGCHIQLEATKSFMDLIIEGQIKLRDIYRTQQEILQREEKQRQKLEEALHTVNPNSSVETYTIHSDETGEKFLIQIFSDGPLFTPDHELSLRTEGLEKPRRKRGRPPKQVPEPGSEENEEKFKYGEAEIAQKEEENEVYPDDKNLSGKELDKIFQEEGVIDETEPENTDVQVSNVVDEVIGRTETENGEDLGQPVILVRGKARSISVKFAKGSFYIGVDYELHKKSHKIQYVCQEPGCGLENQDKMLVDEHQSETGHTGVSAVERFESVGGTLQFPESADVVKMNELPATESSKTQFRCEQCDKSFSCKQNMTVHNRVKHMQDKPFSCDKCNQKFSYSNSLKLHTLQHEKGEKLDKFESEYPCETCGKILQHPSSLLYHRETEHSNGRRFVCNKCNKSFKHRQLLQRHQLVHSDERPFHCQQCDASFKTHANLTNHEAVHTGNKKYICSQCGQKFAHRTSLTLHQRWHDGHKPYTCDVCQKAFSQKGNLAEHKRIHTGEKPYCCDHCGKSFTTSSQYNLHRKRHTGERPWVCEYCSKTFLHKDTFKTHVRRHLNDRPYKCKSCPRAFTEGWALKRHERTHSGERPYACEQCGKTFADSSNKSKHMRTHNSMNVKHIYSNSDIKPIFNRQEFEIKDDSLLHVLDPTMNVESQKTDVPDLHLTQLVDQQGNPISITTQDGQTVPVVTGANDEDNIQGLLPDGTLVPIEITAMQEKDLIQEDVEDSTALLNQEIQNEIKIFKEEELIKEGDQKLDTNIQFLTGEDGQENNAENENNGMKTRDIEKKTKRLRKILKTNTPSNKDEEAYPEDNKVTTKDSKSSGENDAIHSKAGSSRKEVRTKRKLENGKRSEKYRKKYERLKVKESKKSLADLTPLSKTEMLTRFKAGHGKGAPDSVGATLKRTADRLVAQSNDINNFKKCVTAVKECIKKIKIEVVTGEDLKNIDNQILEDFLTVEFILRSGENFYWPVVPHKQSVPANKILYTLNEPPIPCSSRYFQIREYKEIDLLRNNLST</sequence>
<dbReference type="GO" id="GO:0045944">
    <property type="term" value="P:positive regulation of transcription by RNA polymerase II"/>
    <property type="evidence" value="ECO:0007669"/>
    <property type="project" value="UniProtKB-ARBA"/>
</dbReference>
<dbReference type="SUPFAM" id="SSF57716">
    <property type="entry name" value="Glucocorticoid receptor-like (DNA-binding domain)"/>
    <property type="match status" value="1"/>
</dbReference>
<feature type="region of interest" description="Disordered" evidence="13">
    <location>
        <begin position="151"/>
        <end position="181"/>
    </location>
</feature>
<comment type="caution">
    <text evidence="16">The sequence shown here is derived from an EMBL/GenBank/DDBJ whole genome shotgun (WGS) entry which is preliminary data.</text>
</comment>
<dbReference type="FunFam" id="3.30.160.60:FF:000176">
    <property type="entry name" value="zinc finger protein 70"/>
    <property type="match status" value="1"/>
</dbReference>
<evidence type="ECO:0000256" key="13">
    <source>
        <dbReference type="SAM" id="MobiDB-lite"/>
    </source>
</evidence>
<feature type="region of interest" description="Disordered" evidence="13">
    <location>
        <begin position="817"/>
        <end position="912"/>
    </location>
</feature>
<dbReference type="PANTHER" id="PTHR14196">
    <property type="entry name" value="ODD-SKIPPED - RELATED"/>
    <property type="match status" value="1"/>
</dbReference>
<comment type="similarity">
    <text evidence="2">Belongs to the krueppel C2H2-type zinc-finger protein family.</text>
</comment>
<feature type="domain" description="C2H2-type" evidence="14">
    <location>
        <begin position="617"/>
        <end position="644"/>
    </location>
</feature>
<dbReference type="EMBL" id="JANEYF010000676">
    <property type="protein sequence ID" value="KAJ8968593.1"/>
    <property type="molecule type" value="Genomic_DNA"/>
</dbReference>
<keyword evidence="4" id="KW-0677">Repeat</keyword>
<dbReference type="InterPro" id="IPR013087">
    <property type="entry name" value="Znf_C2H2_type"/>
</dbReference>
<accession>A0AAV8ZTJ5</accession>
<evidence type="ECO:0000256" key="6">
    <source>
        <dbReference type="ARBA" id="ARBA00022833"/>
    </source>
</evidence>
<name>A0AAV8ZTJ5_9CUCU</name>
<feature type="domain" description="C2H2-type" evidence="14">
    <location>
        <begin position="477"/>
        <end position="504"/>
    </location>
</feature>
<feature type="compositionally biased region" description="Basic and acidic residues" evidence="13">
    <location>
        <begin position="857"/>
        <end position="884"/>
    </location>
</feature>
<evidence type="ECO:0000256" key="11">
    <source>
        <dbReference type="PROSITE-ProRule" id="PRU00042"/>
    </source>
</evidence>
<dbReference type="FunFam" id="3.30.160.60:FF:000446">
    <property type="entry name" value="Zinc finger protein"/>
    <property type="match status" value="1"/>
</dbReference>
<organism evidence="16 17">
    <name type="scientific">Rhamnusium bicolor</name>
    <dbReference type="NCBI Taxonomy" id="1586634"/>
    <lineage>
        <taxon>Eukaryota</taxon>
        <taxon>Metazoa</taxon>
        <taxon>Ecdysozoa</taxon>
        <taxon>Arthropoda</taxon>
        <taxon>Hexapoda</taxon>
        <taxon>Insecta</taxon>
        <taxon>Pterygota</taxon>
        <taxon>Neoptera</taxon>
        <taxon>Endopterygota</taxon>
        <taxon>Coleoptera</taxon>
        <taxon>Polyphaga</taxon>
        <taxon>Cucujiformia</taxon>
        <taxon>Chrysomeloidea</taxon>
        <taxon>Cerambycidae</taxon>
        <taxon>Lepturinae</taxon>
        <taxon>Rhagiini</taxon>
        <taxon>Rhamnusium</taxon>
    </lineage>
</organism>
<dbReference type="InterPro" id="IPR050717">
    <property type="entry name" value="C2H2-ZF_Transcription_Reg"/>
</dbReference>
<dbReference type="FunFam" id="3.30.160.60:FF:002169">
    <property type="entry name" value="Zgc:174573"/>
    <property type="match status" value="1"/>
</dbReference>
<gene>
    <name evidence="16" type="ORF">NQ314_002259</name>
</gene>
<dbReference type="SMART" id="SM00868">
    <property type="entry name" value="zf-AD"/>
    <property type="match status" value="1"/>
</dbReference>
<dbReference type="Proteomes" id="UP001162156">
    <property type="component" value="Unassembled WGS sequence"/>
</dbReference>
<evidence type="ECO:0000256" key="5">
    <source>
        <dbReference type="ARBA" id="ARBA00022771"/>
    </source>
</evidence>
<keyword evidence="9" id="KW-0804">Transcription</keyword>
<dbReference type="PANTHER" id="PTHR14196:SF12">
    <property type="entry name" value="ZINC FINGER PROTEIN 208-LIKE"/>
    <property type="match status" value="1"/>
</dbReference>
<dbReference type="GO" id="GO:0005634">
    <property type="term" value="C:nucleus"/>
    <property type="evidence" value="ECO:0007669"/>
    <property type="project" value="UniProtKB-SubCell"/>
</dbReference>
<evidence type="ECO:0000256" key="3">
    <source>
        <dbReference type="ARBA" id="ARBA00022723"/>
    </source>
</evidence>
<dbReference type="InterPro" id="IPR012934">
    <property type="entry name" value="Znf_AD"/>
</dbReference>
<dbReference type="SUPFAM" id="SSF57667">
    <property type="entry name" value="beta-beta-alpha zinc fingers"/>
    <property type="match status" value="6"/>
</dbReference>
<feature type="domain" description="C2H2-type" evidence="14">
    <location>
        <begin position="561"/>
        <end position="588"/>
    </location>
</feature>